<gene>
    <name evidence="2" type="ORF">TEQG_06291</name>
</gene>
<organism evidence="2 3">
    <name type="scientific">Trichophyton equinum (strain ATCC MYA-4606 / CBS 127.97)</name>
    <name type="common">Horse ringworm fungus</name>
    <dbReference type="NCBI Taxonomy" id="559882"/>
    <lineage>
        <taxon>Eukaryota</taxon>
        <taxon>Fungi</taxon>
        <taxon>Dikarya</taxon>
        <taxon>Ascomycota</taxon>
        <taxon>Pezizomycotina</taxon>
        <taxon>Eurotiomycetes</taxon>
        <taxon>Eurotiomycetidae</taxon>
        <taxon>Onygenales</taxon>
        <taxon>Arthrodermataceae</taxon>
        <taxon>Trichophyton</taxon>
    </lineage>
</organism>
<protein>
    <submittedName>
        <fullName evidence="2">Uncharacterized protein</fullName>
    </submittedName>
</protein>
<reference evidence="3" key="1">
    <citation type="journal article" date="2012" name="MBio">
        <title>Comparative genome analysis of Trichophyton rubrum and related dermatophytes reveals candidate genes involved in infection.</title>
        <authorList>
            <person name="Martinez D.A."/>
            <person name="Oliver B.G."/>
            <person name="Graeser Y."/>
            <person name="Goldberg J.M."/>
            <person name="Li W."/>
            <person name="Martinez-Rossi N.M."/>
            <person name="Monod M."/>
            <person name="Shelest E."/>
            <person name="Barton R.C."/>
            <person name="Birch E."/>
            <person name="Brakhage A.A."/>
            <person name="Chen Z."/>
            <person name="Gurr S.J."/>
            <person name="Heiman D."/>
            <person name="Heitman J."/>
            <person name="Kosti I."/>
            <person name="Rossi A."/>
            <person name="Saif S."/>
            <person name="Samalova M."/>
            <person name="Saunders C.W."/>
            <person name="Shea T."/>
            <person name="Summerbell R.C."/>
            <person name="Xu J."/>
            <person name="Young S."/>
            <person name="Zeng Q."/>
            <person name="Birren B.W."/>
            <person name="Cuomo C.A."/>
            <person name="White T.C."/>
        </authorList>
    </citation>
    <scope>NUCLEOTIDE SEQUENCE [LARGE SCALE GENOMIC DNA]</scope>
    <source>
        <strain evidence="3">ATCC MYA-4606 / CBS 127.97</strain>
    </source>
</reference>
<dbReference type="Proteomes" id="UP000009169">
    <property type="component" value="Unassembled WGS sequence"/>
</dbReference>
<evidence type="ECO:0000313" key="2">
    <source>
        <dbReference type="EMBL" id="EGE07218.1"/>
    </source>
</evidence>
<accession>F2PZA0</accession>
<proteinExistence type="predicted"/>
<dbReference type="EMBL" id="DS995757">
    <property type="protein sequence ID" value="EGE07218.1"/>
    <property type="molecule type" value="Genomic_DNA"/>
</dbReference>
<name>F2PZA0_TRIEC</name>
<sequence>MPVRDIYDRDKVTTYIDGGRDETRDDGRSLGDSLLAVMAVTAVTAVMMEKTDRQSATKRYETDSQLSSGQCFVAGLDGVVASPDWPNKRPARDSSRGRGGERERERGRERAYFGFYLDICELARSSSGIRSKQGKCLSTVSETDEEGWPSYKPMT</sequence>
<evidence type="ECO:0000256" key="1">
    <source>
        <dbReference type="SAM" id="MobiDB-lite"/>
    </source>
</evidence>
<evidence type="ECO:0000313" key="3">
    <source>
        <dbReference type="Proteomes" id="UP000009169"/>
    </source>
</evidence>
<dbReference type="HOGENOM" id="CLU_1696760_0_0_1"/>
<feature type="compositionally biased region" description="Basic and acidic residues" evidence="1">
    <location>
        <begin position="86"/>
        <end position="107"/>
    </location>
</feature>
<dbReference type="AlphaFoldDB" id="F2PZA0"/>
<dbReference type="VEuPathDB" id="FungiDB:TEQG_06291"/>
<feature type="region of interest" description="Disordered" evidence="1">
    <location>
        <begin position="79"/>
        <end position="107"/>
    </location>
</feature>
<keyword evidence="3" id="KW-1185">Reference proteome</keyword>